<proteinExistence type="predicted"/>
<evidence type="ECO:0000256" key="1">
    <source>
        <dbReference type="SAM" id="SignalP"/>
    </source>
</evidence>
<feature type="chain" id="PRO_5046220622" description="LVIVD repeat-containing protein" evidence="1">
    <location>
        <begin position="22"/>
        <end position="173"/>
    </location>
</feature>
<evidence type="ECO:0000313" key="3">
    <source>
        <dbReference type="Proteomes" id="UP001143543"/>
    </source>
</evidence>
<organism evidence="2 3">
    <name type="scientific">Neptunitalea lumnitzerae</name>
    <dbReference type="NCBI Taxonomy" id="2965509"/>
    <lineage>
        <taxon>Bacteria</taxon>
        <taxon>Pseudomonadati</taxon>
        <taxon>Bacteroidota</taxon>
        <taxon>Flavobacteriia</taxon>
        <taxon>Flavobacteriales</taxon>
        <taxon>Flavobacteriaceae</taxon>
        <taxon>Neptunitalea</taxon>
    </lineage>
</organism>
<dbReference type="RefSeq" id="WP_281764840.1">
    <property type="nucleotide sequence ID" value="NZ_BRVO01000002.1"/>
</dbReference>
<reference evidence="2" key="1">
    <citation type="submission" date="2022-07" db="EMBL/GenBank/DDBJ databases">
        <title>Taxonomy of Novel Oxalotrophic and Methylotrophic Bacteria.</title>
        <authorList>
            <person name="Sahin N."/>
            <person name="Tani A."/>
        </authorList>
    </citation>
    <scope>NUCLEOTIDE SEQUENCE</scope>
    <source>
        <strain evidence="2">Y10</strain>
    </source>
</reference>
<dbReference type="PROSITE" id="PS51257">
    <property type="entry name" value="PROKAR_LIPOPROTEIN"/>
    <property type="match status" value="1"/>
</dbReference>
<protein>
    <recommendedName>
        <fullName evidence="4">LVIVD repeat-containing protein</fullName>
    </recommendedName>
</protein>
<evidence type="ECO:0000313" key="2">
    <source>
        <dbReference type="EMBL" id="GLB49197.1"/>
    </source>
</evidence>
<comment type="caution">
    <text evidence="2">The sequence shown here is derived from an EMBL/GenBank/DDBJ whole genome shotgun (WGS) entry which is preliminary data.</text>
</comment>
<evidence type="ECO:0008006" key="4">
    <source>
        <dbReference type="Google" id="ProtNLM"/>
    </source>
</evidence>
<dbReference type="EMBL" id="BRVO01000002">
    <property type="protein sequence ID" value="GLB49197.1"/>
    <property type="molecule type" value="Genomic_DNA"/>
</dbReference>
<keyword evidence="1" id="KW-0732">Signal</keyword>
<gene>
    <name evidence="2" type="ORF">Y10_15650</name>
</gene>
<feature type="signal peptide" evidence="1">
    <location>
        <begin position="1"/>
        <end position="21"/>
    </location>
</feature>
<keyword evidence="3" id="KW-1185">Reference proteome</keyword>
<accession>A0ABQ5MJU3</accession>
<name>A0ABQ5MJU3_9FLAO</name>
<dbReference type="Proteomes" id="UP001143543">
    <property type="component" value="Unassembled WGS sequence"/>
</dbReference>
<sequence>MKKTFILLSTLILLVSAQSCWYEPNDEVDIVNVDSFELSMYNPVYMTRDALQESVAITPSKSIENSGKIYVKDNFLFIGEKYEGFHVFNNANPANPNQIAFIQVPGATDIAIKNDVIYINNAIDLVALQMDYASETIQITKRIENAFPQMLSPDGYQFYEGNDQIIVNWTLKE</sequence>